<sequence>FCDAFNIPMLTIADVPGYLPGSHQEWGGIIRHGAKLLWCYSEATVPKMLLVTRKDYGGSYLAMCSKDLGADMAFAWPSSEIAVMGAAGACNVIHRREIKAADDPEAKRLEKVKEYEELFSNPYCAASRGFVDAVIVPSETRPRLIDALEVMCSKREVSPPKKHGNIPM</sequence>
<dbReference type="GO" id="GO:0004658">
    <property type="term" value="F:propionyl-CoA carboxylase activity"/>
    <property type="evidence" value="ECO:0007669"/>
    <property type="project" value="TreeGrafter"/>
</dbReference>
<reference evidence="2" key="1">
    <citation type="journal article" date="2014" name="Front. Microbiol.">
        <title>High frequency of phylogenetically diverse reductive dehalogenase-homologous genes in deep subseafloor sedimentary metagenomes.</title>
        <authorList>
            <person name="Kawai M."/>
            <person name="Futagami T."/>
            <person name="Toyoda A."/>
            <person name="Takaki Y."/>
            <person name="Nishi S."/>
            <person name="Hori S."/>
            <person name="Arai W."/>
            <person name="Tsubouchi T."/>
            <person name="Morono Y."/>
            <person name="Uchiyama I."/>
            <person name="Ito T."/>
            <person name="Fujiyama A."/>
            <person name="Inagaki F."/>
            <person name="Takami H."/>
        </authorList>
    </citation>
    <scope>NUCLEOTIDE SEQUENCE</scope>
    <source>
        <strain evidence="2">Expedition CK06-06</strain>
    </source>
</reference>
<accession>X0Y108</accession>
<protein>
    <recommendedName>
        <fullName evidence="1">CoA carboxyltransferase C-terminal domain-containing protein</fullName>
    </recommendedName>
</protein>
<dbReference type="PROSITE" id="PS50989">
    <property type="entry name" value="COA_CT_CTER"/>
    <property type="match status" value="1"/>
</dbReference>
<proteinExistence type="predicted"/>
<dbReference type="AlphaFoldDB" id="X0Y108"/>
<dbReference type="InterPro" id="IPR051047">
    <property type="entry name" value="AccD/PCCB"/>
</dbReference>
<feature type="domain" description="CoA carboxyltransferase C-terminal" evidence="1">
    <location>
        <begin position="1"/>
        <end position="150"/>
    </location>
</feature>
<dbReference type="InterPro" id="IPR034733">
    <property type="entry name" value="AcCoA_carboxyl_beta"/>
</dbReference>
<gene>
    <name evidence="2" type="ORF">S01H1_75454</name>
</gene>
<dbReference type="InterPro" id="IPR029045">
    <property type="entry name" value="ClpP/crotonase-like_dom_sf"/>
</dbReference>
<dbReference type="PANTHER" id="PTHR43842">
    <property type="entry name" value="PROPIONYL-COA CARBOXYLASE BETA CHAIN"/>
    <property type="match status" value="1"/>
</dbReference>
<dbReference type="InterPro" id="IPR011763">
    <property type="entry name" value="COA_CT_C"/>
</dbReference>
<dbReference type="Pfam" id="PF01039">
    <property type="entry name" value="Carboxyl_trans"/>
    <property type="match status" value="1"/>
</dbReference>
<dbReference type="EMBL" id="BARS01050556">
    <property type="protein sequence ID" value="GAG49494.1"/>
    <property type="molecule type" value="Genomic_DNA"/>
</dbReference>
<organism evidence="2">
    <name type="scientific">marine sediment metagenome</name>
    <dbReference type="NCBI Taxonomy" id="412755"/>
    <lineage>
        <taxon>unclassified sequences</taxon>
        <taxon>metagenomes</taxon>
        <taxon>ecological metagenomes</taxon>
    </lineage>
</organism>
<dbReference type="GO" id="GO:0009317">
    <property type="term" value="C:acetyl-CoA carboxylase complex"/>
    <property type="evidence" value="ECO:0007669"/>
    <property type="project" value="TreeGrafter"/>
</dbReference>
<dbReference type="Gene3D" id="3.90.226.10">
    <property type="entry name" value="2-enoyl-CoA Hydratase, Chain A, domain 1"/>
    <property type="match status" value="1"/>
</dbReference>
<name>X0Y108_9ZZZZ</name>
<evidence type="ECO:0000259" key="1">
    <source>
        <dbReference type="PROSITE" id="PS50989"/>
    </source>
</evidence>
<feature type="non-terminal residue" evidence="2">
    <location>
        <position position="1"/>
    </location>
</feature>
<dbReference type="SUPFAM" id="SSF52096">
    <property type="entry name" value="ClpP/crotonase"/>
    <property type="match status" value="1"/>
</dbReference>
<comment type="caution">
    <text evidence="2">The sequence shown here is derived from an EMBL/GenBank/DDBJ whole genome shotgun (WGS) entry which is preliminary data.</text>
</comment>
<dbReference type="PANTHER" id="PTHR43842:SF2">
    <property type="entry name" value="PROPIONYL-COA CARBOXYLASE BETA CHAIN, MITOCHONDRIAL"/>
    <property type="match status" value="1"/>
</dbReference>
<evidence type="ECO:0000313" key="2">
    <source>
        <dbReference type="EMBL" id="GAG49494.1"/>
    </source>
</evidence>